<evidence type="ECO:0000259" key="8">
    <source>
        <dbReference type="Pfam" id="PF01765"/>
    </source>
</evidence>
<evidence type="ECO:0000256" key="3">
    <source>
        <dbReference type="ARBA" id="ARBA00022490"/>
    </source>
</evidence>
<accession>G5H7H0</accession>
<dbReference type="AlphaFoldDB" id="G5H7H0"/>
<dbReference type="Gene3D" id="1.10.132.20">
    <property type="entry name" value="Ribosome-recycling factor"/>
    <property type="match status" value="1"/>
</dbReference>
<keyword evidence="3 6" id="KW-0963">Cytoplasm</keyword>
<dbReference type="HOGENOM" id="CLU_073981_2_0_10"/>
<proteinExistence type="inferred from homology"/>
<evidence type="ECO:0000256" key="7">
    <source>
        <dbReference type="SAM" id="MobiDB-lite"/>
    </source>
</evidence>
<keyword evidence="4 6" id="KW-0648">Protein biosynthesis</keyword>
<keyword evidence="10" id="KW-1185">Reference proteome</keyword>
<evidence type="ECO:0000256" key="5">
    <source>
        <dbReference type="ARBA" id="ARBA00025050"/>
    </source>
</evidence>
<dbReference type="Pfam" id="PF01765">
    <property type="entry name" value="RRF"/>
    <property type="match status" value="1"/>
</dbReference>
<dbReference type="NCBIfam" id="TIGR00496">
    <property type="entry name" value="frr"/>
    <property type="match status" value="1"/>
</dbReference>
<dbReference type="PANTHER" id="PTHR20982:SF3">
    <property type="entry name" value="MITOCHONDRIAL RIBOSOME RECYCLING FACTOR PSEUDO 1"/>
    <property type="match status" value="1"/>
</dbReference>
<dbReference type="GO" id="GO:0005737">
    <property type="term" value="C:cytoplasm"/>
    <property type="evidence" value="ECO:0007669"/>
    <property type="project" value="UniProtKB-SubCell"/>
</dbReference>
<dbReference type="EMBL" id="ADLD01000009">
    <property type="protein sequence ID" value="EHB92809.1"/>
    <property type="molecule type" value="Genomic_DNA"/>
</dbReference>
<dbReference type="GO" id="GO:0043023">
    <property type="term" value="F:ribosomal large subunit binding"/>
    <property type="evidence" value="ECO:0007669"/>
    <property type="project" value="TreeGrafter"/>
</dbReference>
<evidence type="ECO:0000256" key="2">
    <source>
        <dbReference type="ARBA" id="ARBA00005912"/>
    </source>
</evidence>
<dbReference type="OrthoDB" id="9804006at2"/>
<reference evidence="9 10" key="1">
    <citation type="submission" date="2011-08" db="EMBL/GenBank/DDBJ databases">
        <title>The Genome Sequence of Alistipes indistinctus YIT 12060.</title>
        <authorList>
            <consortium name="The Broad Institute Genome Sequencing Platform"/>
            <person name="Earl A."/>
            <person name="Ward D."/>
            <person name="Feldgarden M."/>
            <person name="Gevers D."/>
            <person name="Morotomi M."/>
            <person name="Young S.K."/>
            <person name="Zeng Q."/>
            <person name="Gargeya S."/>
            <person name="Fitzgerald M."/>
            <person name="Haas B."/>
            <person name="Abouelleil A."/>
            <person name="Alvarado L."/>
            <person name="Arachchi H.M."/>
            <person name="Berlin A."/>
            <person name="Brown A."/>
            <person name="Chapman S.B."/>
            <person name="Chen Z."/>
            <person name="Dunbar C."/>
            <person name="Freedman E."/>
            <person name="Gearin G."/>
            <person name="Gellesch M."/>
            <person name="Goldberg J."/>
            <person name="Griggs A."/>
            <person name="Gujja S."/>
            <person name="Heiman D."/>
            <person name="Howarth C."/>
            <person name="Larson L."/>
            <person name="Lui A."/>
            <person name="MacDonald P.J.P."/>
            <person name="Montmayeur A."/>
            <person name="Murphy C."/>
            <person name="Neiman D."/>
            <person name="Pearson M."/>
            <person name="Priest M."/>
            <person name="Roberts A."/>
            <person name="Saif S."/>
            <person name="Shea T."/>
            <person name="Shenoy N."/>
            <person name="Sisk P."/>
            <person name="Stolte C."/>
            <person name="Sykes S."/>
            <person name="Wortman J."/>
            <person name="Nusbaum C."/>
            <person name="Birren B."/>
        </authorList>
    </citation>
    <scope>NUCLEOTIDE SEQUENCE [LARGE SCALE GENOMIC DNA]</scope>
    <source>
        <strain evidence="9 10">YIT 12060</strain>
    </source>
</reference>
<dbReference type="Gene3D" id="3.30.1360.40">
    <property type="match status" value="1"/>
</dbReference>
<protein>
    <recommendedName>
        <fullName evidence="6">Ribosome-recycling factor</fullName>
        <shortName evidence="6">RRF</shortName>
    </recommendedName>
    <alternativeName>
        <fullName evidence="6">Ribosome-releasing factor</fullName>
    </alternativeName>
</protein>
<dbReference type="PANTHER" id="PTHR20982">
    <property type="entry name" value="RIBOSOME RECYCLING FACTOR"/>
    <property type="match status" value="1"/>
</dbReference>
<comment type="subcellular location">
    <subcellularLocation>
        <location evidence="1 6">Cytoplasm</location>
    </subcellularLocation>
</comment>
<dbReference type="RefSeq" id="WP_009133819.1">
    <property type="nucleotide sequence ID" value="NZ_CP102250.1"/>
</dbReference>
<dbReference type="CDD" id="cd00520">
    <property type="entry name" value="RRF"/>
    <property type="match status" value="1"/>
</dbReference>
<evidence type="ECO:0000313" key="10">
    <source>
        <dbReference type="Proteomes" id="UP000006008"/>
    </source>
</evidence>
<dbReference type="Proteomes" id="UP000006008">
    <property type="component" value="Unassembled WGS sequence"/>
</dbReference>
<dbReference type="PATRIC" id="fig|742725.3.peg.1071"/>
<comment type="caution">
    <text evidence="9">The sequence shown here is derived from an EMBL/GenBank/DDBJ whole genome shotgun (WGS) entry which is preliminary data.</text>
</comment>
<organism evidence="9 10">
    <name type="scientific">Alistipes indistinctus YIT 12060</name>
    <dbReference type="NCBI Taxonomy" id="742725"/>
    <lineage>
        <taxon>Bacteria</taxon>
        <taxon>Pseudomonadati</taxon>
        <taxon>Bacteroidota</taxon>
        <taxon>Bacteroidia</taxon>
        <taxon>Bacteroidales</taxon>
        <taxon>Rikenellaceae</taxon>
        <taxon>Alistipes</taxon>
    </lineage>
</organism>
<dbReference type="InterPro" id="IPR023584">
    <property type="entry name" value="Ribosome_recyc_fac_dom"/>
</dbReference>
<evidence type="ECO:0000313" key="9">
    <source>
        <dbReference type="EMBL" id="EHB92809.1"/>
    </source>
</evidence>
<dbReference type="GO" id="GO:0006415">
    <property type="term" value="P:translational termination"/>
    <property type="evidence" value="ECO:0007669"/>
    <property type="project" value="UniProtKB-UniRule"/>
</dbReference>
<dbReference type="eggNOG" id="COG0233">
    <property type="taxonomic scope" value="Bacteria"/>
</dbReference>
<comment type="similarity">
    <text evidence="2 6">Belongs to the RRF family.</text>
</comment>
<evidence type="ECO:0000256" key="1">
    <source>
        <dbReference type="ARBA" id="ARBA00004496"/>
    </source>
</evidence>
<evidence type="ECO:0000256" key="6">
    <source>
        <dbReference type="HAMAP-Rule" id="MF_00040"/>
    </source>
</evidence>
<dbReference type="STRING" id="742725.HMPREF9450_01013"/>
<feature type="region of interest" description="Disordered" evidence="7">
    <location>
        <begin position="144"/>
        <end position="163"/>
    </location>
</feature>
<dbReference type="InterPro" id="IPR002661">
    <property type="entry name" value="Ribosome_recyc_fac"/>
</dbReference>
<gene>
    <name evidence="6" type="primary">frr</name>
    <name evidence="9" type="ORF">HMPREF9450_01013</name>
</gene>
<dbReference type="HAMAP" id="MF_00040">
    <property type="entry name" value="RRF"/>
    <property type="match status" value="1"/>
</dbReference>
<evidence type="ECO:0000256" key="4">
    <source>
        <dbReference type="ARBA" id="ARBA00022917"/>
    </source>
</evidence>
<dbReference type="GeneID" id="92815969"/>
<comment type="function">
    <text evidence="5 6">Responsible for the release of ribosomes from messenger RNA at the termination of protein biosynthesis. May increase the efficiency of translation by recycling ribosomes from one round of translation to another.</text>
</comment>
<dbReference type="SUPFAM" id="SSF55194">
    <property type="entry name" value="Ribosome recycling factor, RRF"/>
    <property type="match status" value="1"/>
</dbReference>
<dbReference type="InterPro" id="IPR036191">
    <property type="entry name" value="RRF_sf"/>
</dbReference>
<sequence length="186" mass="20531">MTEPKTILDPAQAKMDKAIEFLVEALASVRAGKASTNLLNGITVDYYGNPTPVSQVASVTVPDARTVLIQPWEKNLIGAIEKAILVANIGLTPSNNGEHIRLNIPPLTEERRKELVKQIKSEAETARISIRNIRRDAVEAFKKAQKEGMPEDMAKDGEDSSQKLTDKYMKKVDELFAAKEAEIMTV</sequence>
<dbReference type="FunFam" id="1.10.132.20:FF:000001">
    <property type="entry name" value="Ribosome-recycling factor"/>
    <property type="match status" value="1"/>
</dbReference>
<name>G5H7H0_9BACT</name>
<feature type="domain" description="Ribosome recycling factor" evidence="8">
    <location>
        <begin position="24"/>
        <end position="184"/>
    </location>
</feature>
<dbReference type="FunFam" id="3.30.1360.40:FF:000001">
    <property type="entry name" value="Ribosome-recycling factor"/>
    <property type="match status" value="1"/>
</dbReference>